<keyword evidence="5" id="KW-0804">Transcription</keyword>
<organism evidence="10 11">
    <name type="scientific">Streptomyces nanshensis</name>
    <dbReference type="NCBI Taxonomy" id="518642"/>
    <lineage>
        <taxon>Bacteria</taxon>
        <taxon>Bacillati</taxon>
        <taxon>Actinomycetota</taxon>
        <taxon>Actinomycetes</taxon>
        <taxon>Kitasatosporales</taxon>
        <taxon>Streptomycetaceae</taxon>
        <taxon>Streptomyces</taxon>
    </lineage>
</organism>
<dbReference type="PATRIC" id="fig|518642.7.peg.2815"/>
<keyword evidence="4" id="KW-0010">Activator</keyword>
<evidence type="ECO:0000313" key="11">
    <source>
        <dbReference type="Proteomes" id="UP000175971"/>
    </source>
</evidence>
<dbReference type="PANTHER" id="PTHR30136">
    <property type="entry name" value="HELIX-TURN-HELIX TRANSCRIPTIONAL REGULATOR, ICLR FAMILY"/>
    <property type="match status" value="1"/>
</dbReference>
<dbReference type="InterPro" id="IPR000485">
    <property type="entry name" value="AsnC-type_HTH_dom"/>
</dbReference>
<dbReference type="InterPro" id="IPR011991">
    <property type="entry name" value="ArsR-like_HTH"/>
</dbReference>
<dbReference type="PROSITE" id="PS51077">
    <property type="entry name" value="HTH_ICLR"/>
    <property type="match status" value="1"/>
</dbReference>
<evidence type="ECO:0000259" key="8">
    <source>
        <dbReference type="PROSITE" id="PS51077"/>
    </source>
</evidence>
<dbReference type="Pfam" id="PF01614">
    <property type="entry name" value="IclR_C"/>
    <property type="match status" value="1"/>
</dbReference>
<evidence type="ECO:0000256" key="6">
    <source>
        <dbReference type="ARBA" id="ARBA00058938"/>
    </source>
</evidence>
<dbReference type="InterPro" id="IPR014757">
    <property type="entry name" value="Tscrpt_reg_IclR_C"/>
</dbReference>
<evidence type="ECO:0000256" key="7">
    <source>
        <dbReference type="ARBA" id="ARBA00070406"/>
    </source>
</evidence>
<dbReference type="OrthoDB" id="4474604at2"/>
<name>A0A1E7LJM5_9ACTN</name>
<comment type="function">
    <text evidence="6">May be an activator protein for the gylABX operon.</text>
</comment>
<evidence type="ECO:0000259" key="9">
    <source>
        <dbReference type="PROSITE" id="PS51078"/>
    </source>
</evidence>
<dbReference type="PANTHER" id="PTHR30136:SF24">
    <property type="entry name" value="HTH-TYPE TRANSCRIPTIONAL REPRESSOR ALLR"/>
    <property type="match status" value="1"/>
</dbReference>
<evidence type="ECO:0000256" key="1">
    <source>
        <dbReference type="ARBA" id="ARBA00022798"/>
    </source>
</evidence>
<dbReference type="InterPro" id="IPR050707">
    <property type="entry name" value="HTH_MetabolicPath_Reg"/>
</dbReference>
<dbReference type="GO" id="GO:0045892">
    <property type="term" value="P:negative regulation of DNA-templated transcription"/>
    <property type="evidence" value="ECO:0007669"/>
    <property type="project" value="TreeGrafter"/>
</dbReference>
<dbReference type="InterPro" id="IPR036390">
    <property type="entry name" value="WH_DNA-bd_sf"/>
</dbReference>
<dbReference type="Proteomes" id="UP000175971">
    <property type="component" value="Unassembled WGS sequence"/>
</dbReference>
<evidence type="ECO:0000313" key="10">
    <source>
        <dbReference type="EMBL" id="OEV16425.1"/>
    </source>
</evidence>
<dbReference type="AlphaFoldDB" id="A0A1E7LJM5"/>
<sequence length="258" mass="27695">MVESVKRAVRIIKELTGASPRLGVTELADRVGVSKSAMHGLLRTLESDGLVVQDQESGKYRLGPALVTFGNAYLDTHELRTRALTWSNLLATRTDEAVWVGVLVHDDVLVIHHVCRPGNVAQPLETGATLPWNTTALGKAIVAFSPEELRTSLLSRPPAALTGHSVTEPEVLEAQLAQAREVGYAVEKQEATLGDAGIAAPIFDRTGCAAGAIGLVGPVERLLDERHRQGCSIATRETARSLSRELGAHRFGNRIASF</sequence>
<dbReference type="GO" id="GO:0003700">
    <property type="term" value="F:DNA-binding transcription factor activity"/>
    <property type="evidence" value="ECO:0007669"/>
    <property type="project" value="TreeGrafter"/>
</dbReference>
<dbReference type="GO" id="GO:0043565">
    <property type="term" value="F:sequence-specific DNA binding"/>
    <property type="evidence" value="ECO:0007669"/>
    <property type="project" value="InterPro"/>
</dbReference>
<keyword evidence="1" id="KW-0319">Glycerol metabolism</keyword>
<keyword evidence="11" id="KW-1185">Reference proteome</keyword>
<dbReference type="EMBL" id="LJGZ01000103">
    <property type="protein sequence ID" value="OEV16425.1"/>
    <property type="molecule type" value="Genomic_DNA"/>
</dbReference>
<dbReference type="InterPro" id="IPR036388">
    <property type="entry name" value="WH-like_DNA-bd_sf"/>
</dbReference>
<protein>
    <recommendedName>
        <fullName evidence="7">Glycerol operon regulatory protein</fullName>
    </recommendedName>
</protein>
<dbReference type="GO" id="GO:0006071">
    <property type="term" value="P:glycerol metabolic process"/>
    <property type="evidence" value="ECO:0007669"/>
    <property type="project" value="UniProtKB-KW"/>
</dbReference>
<dbReference type="CDD" id="cd00090">
    <property type="entry name" value="HTH_ARSR"/>
    <property type="match status" value="1"/>
</dbReference>
<dbReference type="RefSeq" id="WP_070203963.1">
    <property type="nucleotide sequence ID" value="NZ_LJGZ01000103.1"/>
</dbReference>
<feature type="domain" description="IclR-ED" evidence="9">
    <location>
        <begin position="65"/>
        <end position="248"/>
    </location>
</feature>
<comment type="caution">
    <text evidence="10">The sequence shown here is derived from an EMBL/GenBank/DDBJ whole genome shotgun (WGS) entry which is preliminary data.</text>
</comment>
<gene>
    <name evidence="10" type="ORF">AN221_33105</name>
</gene>
<dbReference type="SMART" id="SM00346">
    <property type="entry name" value="HTH_ICLR"/>
    <property type="match status" value="1"/>
</dbReference>
<dbReference type="InterPro" id="IPR029016">
    <property type="entry name" value="GAF-like_dom_sf"/>
</dbReference>
<reference evidence="10 11" key="1">
    <citation type="journal article" date="2016" name="Front. Microbiol.">
        <title>Comparative Genomics Analysis of Streptomyces Species Reveals Their Adaptation to the Marine Environment and Their Diversity at the Genomic Level.</title>
        <authorList>
            <person name="Tian X."/>
            <person name="Zhang Z."/>
            <person name="Yang T."/>
            <person name="Chen M."/>
            <person name="Li J."/>
            <person name="Chen F."/>
            <person name="Yang J."/>
            <person name="Li W."/>
            <person name="Zhang B."/>
            <person name="Zhang Z."/>
            <person name="Wu J."/>
            <person name="Zhang C."/>
            <person name="Long L."/>
            <person name="Xiao J."/>
        </authorList>
    </citation>
    <scope>NUCLEOTIDE SEQUENCE [LARGE SCALE GENOMIC DNA]</scope>
    <source>
        <strain evidence="10 11">SCSIO M10372</strain>
    </source>
</reference>
<dbReference type="InterPro" id="IPR005471">
    <property type="entry name" value="Tscrpt_reg_IclR_N"/>
</dbReference>
<feature type="domain" description="HTH iclR-type" evidence="8">
    <location>
        <begin position="2"/>
        <end position="64"/>
    </location>
</feature>
<dbReference type="PROSITE" id="PS51078">
    <property type="entry name" value="ICLR_ED"/>
    <property type="match status" value="1"/>
</dbReference>
<dbReference type="PRINTS" id="PR00033">
    <property type="entry name" value="HTHASNC"/>
</dbReference>
<accession>A0A1E7LJM5</accession>
<evidence type="ECO:0000256" key="2">
    <source>
        <dbReference type="ARBA" id="ARBA00023015"/>
    </source>
</evidence>
<proteinExistence type="predicted"/>
<evidence type="ECO:0000256" key="3">
    <source>
        <dbReference type="ARBA" id="ARBA00023125"/>
    </source>
</evidence>
<evidence type="ECO:0000256" key="4">
    <source>
        <dbReference type="ARBA" id="ARBA00023159"/>
    </source>
</evidence>
<dbReference type="Gene3D" id="3.30.450.40">
    <property type="match status" value="1"/>
</dbReference>
<keyword evidence="3" id="KW-0238">DNA-binding</keyword>
<dbReference type="SUPFAM" id="SSF46785">
    <property type="entry name" value="Winged helix' DNA-binding domain"/>
    <property type="match status" value="1"/>
</dbReference>
<dbReference type="Pfam" id="PF09339">
    <property type="entry name" value="HTH_IclR"/>
    <property type="match status" value="1"/>
</dbReference>
<evidence type="ECO:0000256" key="5">
    <source>
        <dbReference type="ARBA" id="ARBA00023163"/>
    </source>
</evidence>
<dbReference type="FunFam" id="1.10.10.10:FF:000056">
    <property type="entry name" value="IclR family transcriptional regulator"/>
    <property type="match status" value="1"/>
</dbReference>
<keyword evidence="2" id="KW-0805">Transcription regulation</keyword>
<dbReference type="SUPFAM" id="SSF55781">
    <property type="entry name" value="GAF domain-like"/>
    <property type="match status" value="1"/>
</dbReference>
<dbReference type="Gene3D" id="1.10.10.10">
    <property type="entry name" value="Winged helix-like DNA-binding domain superfamily/Winged helix DNA-binding domain"/>
    <property type="match status" value="1"/>
</dbReference>